<dbReference type="Pfam" id="PF00501">
    <property type="entry name" value="AMP-binding"/>
    <property type="match status" value="1"/>
</dbReference>
<reference evidence="6" key="1">
    <citation type="journal article" date="2019" name="Int. J. Syst. Evol. Microbiol.">
        <title>The Global Catalogue of Microorganisms (GCM) 10K type strain sequencing project: providing services to taxonomists for standard genome sequencing and annotation.</title>
        <authorList>
            <consortium name="The Broad Institute Genomics Platform"/>
            <consortium name="The Broad Institute Genome Sequencing Center for Infectious Disease"/>
            <person name="Wu L."/>
            <person name="Ma J."/>
        </authorList>
    </citation>
    <scope>NUCLEOTIDE SEQUENCE [LARGE SCALE GENOMIC DNA]</scope>
    <source>
        <strain evidence="6">CCM 7043</strain>
    </source>
</reference>
<dbReference type="Gene3D" id="3.40.50.12780">
    <property type="entry name" value="N-terminal domain of ligase-like"/>
    <property type="match status" value="1"/>
</dbReference>
<dbReference type="Proteomes" id="UP001597114">
    <property type="component" value="Unassembled WGS sequence"/>
</dbReference>
<dbReference type="RefSeq" id="WP_344718471.1">
    <property type="nucleotide sequence ID" value="NZ_JBHUCO010000015.1"/>
</dbReference>
<keyword evidence="1" id="KW-0547">Nucleotide-binding</keyword>
<gene>
    <name evidence="5" type="primary">paaK</name>
    <name evidence="5" type="ORF">ACFSJD_16245</name>
</gene>
<dbReference type="NCBIfam" id="TIGR02155">
    <property type="entry name" value="PA_CoA_ligase"/>
    <property type="match status" value="1"/>
</dbReference>
<dbReference type="SUPFAM" id="SSF56801">
    <property type="entry name" value="Acetyl-CoA synthetase-like"/>
    <property type="match status" value="1"/>
</dbReference>
<dbReference type="Pfam" id="PF14535">
    <property type="entry name" value="AMP-binding_C_2"/>
    <property type="match status" value="1"/>
</dbReference>
<protein>
    <recommendedName>
        <fullName evidence="1">Phenylacetate-coenzyme A ligase</fullName>
        <ecNumber evidence="1">6.2.1.30</ecNumber>
    </recommendedName>
    <alternativeName>
        <fullName evidence="1">Phenylacetyl-CoA ligase</fullName>
    </alternativeName>
</protein>
<feature type="domain" description="AMP-dependent synthetase/ligase" evidence="3">
    <location>
        <begin position="104"/>
        <end position="302"/>
    </location>
</feature>
<dbReference type="InterPro" id="IPR045851">
    <property type="entry name" value="AMP-bd_C_sf"/>
</dbReference>
<feature type="domain" description="AMP-dependent ligase C-terminal" evidence="4">
    <location>
        <begin position="350"/>
        <end position="443"/>
    </location>
</feature>
<comment type="pathway">
    <text evidence="1">Aromatic compound metabolism; phenylacetate degradation.</text>
</comment>
<dbReference type="InterPro" id="IPR011880">
    <property type="entry name" value="PA_CoA_ligase"/>
</dbReference>
<dbReference type="InterPro" id="IPR028154">
    <property type="entry name" value="AMP-dep_Lig_C"/>
</dbReference>
<dbReference type="InterPro" id="IPR049623">
    <property type="entry name" value="PA_CoA_lig_proteobact_actino"/>
</dbReference>
<dbReference type="GO" id="GO:0047475">
    <property type="term" value="F:phenylacetate-CoA ligase activity"/>
    <property type="evidence" value="ECO:0007669"/>
    <property type="project" value="UniProtKB-EC"/>
</dbReference>
<comment type="function">
    <text evidence="1">Catalyzes the activation of phenylacetic acid (PA) to phenylacetyl-CoA (PA-CoA).</text>
</comment>
<evidence type="ECO:0000256" key="2">
    <source>
        <dbReference type="SAM" id="MobiDB-lite"/>
    </source>
</evidence>
<sequence>MTAPVTRRLGDAPPPELLDPAERMSVDELRALQLERLQWTLRHAYENVPHYRASFDAAGVHPQDCRELSDLAKFPTTSKADLRDNYPFGMFAVPQEQVRRVHASSGTTGRPTVVGYTERDIDTWATVMARSIRAAGGRPGHKVHNAYGYGLFTGGLGAHYGIEKLGATAIPVSGGMTPRQVQLIQDFRPEIIMLTPSYMLTIVDEFEKQGIDPRSSSLQVGIFGAEPWTEQMRLEIEERMDMHAVDIYGLSEVMGPGVSQECVETKDGLHIWEDHFYPEVVDPFGDDPGSPLPDGEEGELLFTSLTKQALPIIRYRTRDLTRLLPGTARPGMRRMQKITGRSDDMIILRGVNLFPTQVEEIVLRTAGLSPHFQLVLSTEGRMDALTVRVEARQETPAERRLDAARELITAVKETVGVTVGCDVVDPETLERSVGKLQRLRDLRDR</sequence>
<dbReference type="PANTHER" id="PTHR43439">
    <property type="entry name" value="PHENYLACETATE-COENZYME A LIGASE"/>
    <property type="match status" value="1"/>
</dbReference>
<evidence type="ECO:0000313" key="5">
    <source>
        <dbReference type="EMBL" id="MFD1519047.1"/>
    </source>
</evidence>
<comment type="caution">
    <text evidence="5">The sequence shown here is derived from an EMBL/GenBank/DDBJ whole genome shotgun (WGS) entry which is preliminary data.</text>
</comment>
<evidence type="ECO:0000313" key="6">
    <source>
        <dbReference type="Proteomes" id="UP001597114"/>
    </source>
</evidence>
<dbReference type="EMBL" id="JBHUCO010000015">
    <property type="protein sequence ID" value="MFD1519047.1"/>
    <property type="molecule type" value="Genomic_DNA"/>
</dbReference>
<comment type="similarity">
    <text evidence="1">Belongs to the phenylacetyl-CoA ligase family.</text>
</comment>
<dbReference type="InterPro" id="IPR000873">
    <property type="entry name" value="AMP-dep_synth/lig_dom"/>
</dbReference>
<keyword evidence="6" id="KW-1185">Reference proteome</keyword>
<dbReference type="PIRSF" id="PIRSF006444">
    <property type="entry name" value="PaaK"/>
    <property type="match status" value="1"/>
</dbReference>
<name>A0ABW4EX07_9PSEU</name>
<keyword evidence="1 5" id="KW-0436">Ligase</keyword>
<evidence type="ECO:0000259" key="3">
    <source>
        <dbReference type="Pfam" id="PF00501"/>
    </source>
</evidence>
<dbReference type="InterPro" id="IPR051414">
    <property type="entry name" value="Adenylate-forming_Reductase"/>
</dbReference>
<feature type="region of interest" description="Disordered" evidence="2">
    <location>
        <begin position="1"/>
        <end position="22"/>
    </location>
</feature>
<dbReference type="Gene3D" id="3.30.300.30">
    <property type="match status" value="1"/>
</dbReference>
<dbReference type="PANTHER" id="PTHR43439:SF1">
    <property type="entry name" value="PHENYLACETATE-COENZYME A LIGASE"/>
    <property type="match status" value="1"/>
</dbReference>
<accession>A0ABW4EX07</accession>
<evidence type="ECO:0000259" key="4">
    <source>
        <dbReference type="Pfam" id="PF14535"/>
    </source>
</evidence>
<comment type="catalytic activity">
    <reaction evidence="1">
        <text>2-phenylacetate + ATP + CoA = phenylacetyl-CoA + AMP + diphosphate</text>
        <dbReference type="Rhea" id="RHEA:20956"/>
        <dbReference type="ChEBI" id="CHEBI:18401"/>
        <dbReference type="ChEBI" id="CHEBI:30616"/>
        <dbReference type="ChEBI" id="CHEBI:33019"/>
        <dbReference type="ChEBI" id="CHEBI:57287"/>
        <dbReference type="ChEBI" id="CHEBI:57390"/>
        <dbReference type="ChEBI" id="CHEBI:456215"/>
        <dbReference type="EC" id="6.2.1.30"/>
    </reaction>
</comment>
<dbReference type="CDD" id="cd05913">
    <property type="entry name" value="PaaK"/>
    <property type="match status" value="1"/>
</dbReference>
<organism evidence="5 6">
    <name type="scientific">Pseudonocardia yunnanensis</name>
    <dbReference type="NCBI Taxonomy" id="58107"/>
    <lineage>
        <taxon>Bacteria</taxon>
        <taxon>Bacillati</taxon>
        <taxon>Actinomycetota</taxon>
        <taxon>Actinomycetes</taxon>
        <taxon>Pseudonocardiales</taxon>
        <taxon>Pseudonocardiaceae</taxon>
        <taxon>Pseudonocardia</taxon>
    </lineage>
</organism>
<evidence type="ECO:0000256" key="1">
    <source>
        <dbReference type="PIRNR" id="PIRNR006444"/>
    </source>
</evidence>
<dbReference type="InterPro" id="IPR042099">
    <property type="entry name" value="ANL_N_sf"/>
</dbReference>
<dbReference type="EC" id="6.2.1.30" evidence="1"/>
<proteinExistence type="inferred from homology"/>